<organism evidence="2 3">
    <name type="scientific">Leptolyngbya boryana NIES-2135</name>
    <dbReference type="NCBI Taxonomy" id="1973484"/>
    <lineage>
        <taxon>Bacteria</taxon>
        <taxon>Bacillati</taxon>
        <taxon>Cyanobacteriota</taxon>
        <taxon>Cyanophyceae</taxon>
        <taxon>Leptolyngbyales</taxon>
        <taxon>Leptolyngbyaceae</taxon>
        <taxon>Leptolyngbya group</taxon>
        <taxon>Leptolyngbya</taxon>
    </lineage>
</organism>
<proteinExistence type="predicted"/>
<dbReference type="AlphaFoldDB" id="A0A1Z4JR72"/>
<evidence type="ECO:0000313" key="3">
    <source>
        <dbReference type="Proteomes" id="UP000217895"/>
    </source>
</evidence>
<geneLocation type="plasmid" evidence="2">
    <name>plasmid1</name>
</geneLocation>
<feature type="compositionally biased region" description="Polar residues" evidence="1">
    <location>
        <begin position="63"/>
        <end position="82"/>
    </location>
</feature>
<keyword evidence="3" id="KW-1185">Reference proteome</keyword>
<accession>A0A1Z4JR72</accession>
<reference evidence="2 3" key="1">
    <citation type="submission" date="2017-06" db="EMBL/GenBank/DDBJ databases">
        <title>Genome sequencing of cyanobaciteial culture collection at National Institute for Environmental Studies (NIES).</title>
        <authorList>
            <person name="Hirose Y."/>
            <person name="Shimura Y."/>
            <person name="Fujisawa T."/>
            <person name="Nakamura Y."/>
            <person name="Kawachi M."/>
        </authorList>
    </citation>
    <scope>NUCLEOTIDE SEQUENCE [LARGE SCALE GENOMIC DNA]</scope>
    <source>
        <strain evidence="2 3">NIES-2135</strain>
        <plasmid evidence="3">Plasmid Plasmid1 dna</plasmid>
    </source>
</reference>
<protein>
    <submittedName>
        <fullName evidence="2">Uncharacterized protein</fullName>
    </submittedName>
</protein>
<name>A0A1Z4JR72_LEPBY</name>
<feature type="region of interest" description="Disordered" evidence="1">
    <location>
        <begin position="56"/>
        <end position="82"/>
    </location>
</feature>
<dbReference type="EMBL" id="AP018204">
    <property type="protein sequence ID" value="BAY59209.1"/>
    <property type="molecule type" value="Genomic_DNA"/>
</dbReference>
<keyword evidence="2" id="KW-0614">Plasmid</keyword>
<gene>
    <name evidence="2" type="ORF">NIES2135_60860</name>
</gene>
<sequence>MSGITSSNGSVSVGPEGVSSNAVFLPAGNQSQYSVNLSTSAGSSFVGGDVSSQLSSLLEKSKVTGQPQSTTQTTEIPGGFSQTTLFASSSSSSIKI</sequence>
<dbReference type="Proteomes" id="UP000217895">
    <property type="component" value="Plasmid Plasmid1 dna"/>
</dbReference>
<evidence type="ECO:0000313" key="2">
    <source>
        <dbReference type="EMBL" id="BAY59209.1"/>
    </source>
</evidence>
<evidence type="ECO:0000256" key="1">
    <source>
        <dbReference type="SAM" id="MobiDB-lite"/>
    </source>
</evidence>